<name>A0A126ZVU6_9MICC</name>
<keyword evidence="2" id="KW-1185">Reference proteome</keyword>
<gene>
    <name evidence="1" type="ORF">SA2016_0315</name>
</gene>
<evidence type="ECO:0000313" key="1">
    <source>
        <dbReference type="EMBL" id="AMM31016.1"/>
    </source>
</evidence>
<evidence type="ECO:0008006" key="3">
    <source>
        <dbReference type="Google" id="ProtNLM"/>
    </source>
</evidence>
<dbReference type="AlphaFoldDB" id="A0A126ZVU6"/>
<dbReference type="EMBL" id="CP014518">
    <property type="protein sequence ID" value="AMM31016.1"/>
    <property type="molecule type" value="Genomic_DNA"/>
</dbReference>
<accession>A0A126ZVU6</accession>
<proteinExistence type="predicted"/>
<organism evidence="1 2">
    <name type="scientific">Sinomonas atrocyanea</name>
    <dbReference type="NCBI Taxonomy" id="37927"/>
    <lineage>
        <taxon>Bacteria</taxon>
        <taxon>Bacillati</taxon>
        <taxon>Actinomycetota</taxon>
        <taxon>Actinomycetes</taxon>
        <taxon>Micrococcales</taxon>
        <taxon>Micrococcaceae</taxon>
        <taxon>Sinomonas</taxon>
    </lineage>
</organism>
<dbReference type="Proteomes" id="UP000070134">
    <property type="component" value="Chromosome"/>
</dbReference>
<dbReference type="KEGG" id="satk:SA2016_0315"/>
<evidence type="ECO:0000313" key="2">
    <source>
        <dbReference type="Proteomes" id="UP000070134"/>
    </source>
</evidence>
<protein>
    <recommendedName>
        <fullName evidence="3">Protein NO VEIN C-terminal domain-containing protein</fullName>
    </recommendedName>
</protein>
<reference evidence="1 2" key="1">
    <citation type="submission" date="2016-02" db="EMBL/GenBank/DDBJ databases">
        <title>Complete genome of Sinomonas atrocyanea KCTC 3377.</title>
        <authorList>
            <person name="Kim K.M."/>
        </authorList>
    </citation>
    <scope>NUCLEOTIDE SEQUENCE [LARGE SCALE GENOMIC DNA]</scope>
    <source>
        <strain evidence="1 2">KCTC 3377</strain>
    </source>
</reference>
<sequence length="96" mass="10630">MTKSACEHWVCSVLSRYGWDTALTRDGLERTDILAVQTEGTDRETIEVQVKSLKSTGPVSSWPISVKAQRPALSQHEWYTLVLLDPDSLSAAPARS</sequence>